<dbReference type="InterPro" id="IPR036388">
    <property type="entry name" value="WH-like_DNA-bd_sf"/>
</dbReference>
<evidence type="ECO:0000256" key="1">
    <source>
        <dbReference type="ARBA" id="ARBA00009437"/>
    </source>
</evidence>
<dbReference type="Pfam" id="PF03466">
    <property type="entry name" value="LysR_substrate"/>
    <property type="match status" value="1"/>
</dbReference>
<evidence type="ECO:0000256" key="2">
    <source>
        <dbReference type="ARBA" id="ARBA00023015"/>
    </source>
</evidence>
<dbReference type="SUPFAM" id="SSF53850">
    <property type="entry name" value="Periplasmic binding protein-like II"/>
    <property type="match status" value="1"/>
</dbReference>
<reference evidence="6 7" key="1">
    <citation type="submission" date="2019-03" db="EMBL/GenBank/DDBJ databases">
        <title>Complete Genome Sequence of Paraburkholderia dipogonis ICMP 19430T, a Nitrogen-fixing Symbiont of the South African Invasive Legume Dipogon lignosus in New Zealand.</title>
        <authorList>
            <person name="De Meyer S.E."/>
        </authorList>
    </citation>
    <scope>NUCLEOTIDE SEQUENCE [LARGE SCALE GENOMIC DNA]</scope>
    <source>
        <strain evidence="6 7">ICMP 19430</strain>
    </source>
</reference>
<evidence type="ECO:0000313" key="7">
    <source>
        <dbReference type="Proteomes" id="UP000297385"/>
    </source>
</evidence>
<dbReference type="GO" id="GO:0010628">
    <property type="term" value="P:positive regulation of gene expression"/>
    <property type="evidence" value="ECO:0007669"/>
    <property type="project" value="TreeGrafter"/>
</dbReference>
<dbReference type="Pfam" id="PF00126">
    <property type="entry name" value="HTH_1"/>
    <property type="match status" value="1"/>
</dbReference>
<evidence type="ECO:0000259" key="5">
    <source>
        <dbReference type="PROSITE" id="PS50931"/>
    </source>
</evidence>
<dbReference type="GeneID" id="97303164"/>
<comment type="caution">
    <text evidence="6">The sequence shown here is derived from an EMBL/GenBank/DDBJ whole genome shotgun (WGS) entry which is preliminary data.</text>
</comment>
<accession>A0A4Y8MS06</accession>
<dbReference type="RefSeq" id="WP_134461605.1">
    <property type="nucleotide sequence ID" value="NZ_JBHMFL010000157.1"/>
</dbReference>
<dbReference type="InterPro" id="IPR005119">
    <property type="entry name" value="LysR_subst-bd"/>
</dbReference>
<dbReference type="InterPro" id="IPR036390">
    <property type="entry name" value="WH_DNA-bd_sf"/>
</dbReference>
<dbReference type="AlphaFoldDB" id="A0A4Y8MS06"/>
<organism evidence="6 7">
    <name type="scientific">Paraburkholderia dipogonis</name>
    <dbReference type="NCBI Taxonomy" id="1211383"/>
    <lineage>
        <taxon>Bacteria</taxon>
        <taxon>Pseudomonadati</taxon>
        <taxon>Pseudomonadota</taxon>
        <taxon>Betaproteobacteria</taxon>
        <taxon>Burkholderiales</taxon>
        <taxon>Burkholderiaceae</taxon>
        <taxon>Paraburkholderia</taxon>
    </lineage>
</organism>
<dbReference type="SUPFAM" id="SSF46785">
    <property type="entry name" value="Winged helix' DNA-binding domain"/>
    <property type="match status" value="1"/>
</dbReference>
<feature type="domain" description="HTH lysR-type" evidence="5">
    <location>
        <begin position="5"/>
        <end position="62"/>
    </location>
</feature>
<dbReference type="EMBL" id="SNVI01000002">
    <property type="protein sequence ID" value="TFE40073.1"/>
    <property type="molecule type" value="Genomic_DNA"/>
</dbReference>
<keyword evidence="2" id="KW-0805">Transcription regulation</keyword>
<name>A0A4Y8MS06_9BURK</name>
<comment type="similarity">
    <text evidence="1">Belongs to the LysR transcriptional regulatory family.</text>
</comment>
<dbReference type="Proteomes" id="UP000297385">
    <property type="component" value="Unassembled WGS sequence"/>
</dbReference>
<protein>
    <submittedName>
        <fullName evidence="6">LysR family transcriptional regulator</fullName>
    </submittedName>
</protein>
<dbReference type="PROSITE" id="PS50931">
    <property type="entry name" value="HTH_LYSR"/>
    <property type="match status" value="1"/>
</dbReference>
<dbReference type="InterPro" id="IPR000847">
    <property type="entry name" value="LysR_HTH_N"/>
</dbReference>
<evidence type="ECO:0000313" key="6">
    <source>
        <dbReference type="EMBL" id="TFE40073.1"/>
    </source>
</evidence>
<dbReference type="PRINTS" id="PR00039">
    <property type="entry name" value="HTHLYSR"/>
</dbReference>
<evidence type="ECO:0000256" key="4">
    <source>
        <dbReference type="ARBA" id="ARBA00023163"/>
    </source>
</evidence>
<keyword evidence="3" id="KW-0238">DNA-binding</keyword>
<dbReference type="Gene3D" id="1.10.10.10">
    <property type="entry name" value="Winged helix-like DNA-binding domain superfamily/Winged helix DNA-binding domain"/>
    <property type="match status" value="1"/>
</dbReference>
<evidence type="ECO:0000256" key="3">
    <source>
        <dbReference type="ARBA" id="ARBA00023125"/>
    </source>
</evidence>
<keyword evidence="4" id="KW-0804">Transcription</keyword>
<dbReference type="PANTHER" id="PTHR30427">
    <property type="entry name" value="TRANSCRIPTIONAL ACTIVATOR PROTEIN LYSR"/>
    <property type="match status" value="1"/>
</dbReference>
<dbReference type="Gene3D" id="3.40.190.290">
    <property type="match status" value="1"/>
</dbReference>
<dbReference type="PANTHER" id="PTHR30427:SF1">
    <property type="entry name" value="TRANSCRIPTIONAL ACTIVATOR PROTEIN LYSR"/>
    <property type="match status" value="1"/>
</dbReference>
<gene>
    <name evidence="6" type="ORF">E2553_25135</name>
</gene>
<dbReference type="GO" id="GO:0003700">
    <property type="term" value="F:DNA-binding transcription factor activity"/>
    <property type="evidence" value="ECO:0007669"/>
    <property type="project" value="InterPro"/>
</dbReference>
<proteinExistence type="inferred from homology"/>
<dbReference type="GO" id="GO:0043565">
    <property type="term" value="F:sequence-specific DNA binding"/>
    <property type="evidence" value="ECO:0007669"/>
    <property type="project" value="TreeGrafter"/>
</dbReference>
<sequence length="303" mass="32943">MARPLNFQQIQAFRAVMQMGTTTGAASMLNTTQPSISRRLAELQSSTGLELFEMHQGRLRPTSEGKLLYKTVQKHFDGLEKIESVVAIMRKSGTGALRIGCTPTLGAGLLPQVVRSFLSEFPGTYLNMQTMNTPQLADLLRQDLFDVVLTTGKLDPRDFEPVIIKTVPAVCVLPPGHRLHVEPEIHVSMLLDETMLSLGEADDLTIEIKKLLQAHGLSDNFLIETTSSIAICALVAAGNGIGIVNPYVASTFAGQLLIKPLVPTIDVAVQMAMPRHTAPSLLTRHFVDVLLAHINGMRTDPGC</sequence>